<protein>
    <recommendedName>
        <fullName evidence="6">Ribosomal RNA large subunit methyltransferase K/L</fullName>
    </recommendedName>
    <domain>
        <recommendedName>
            <fullName evidence="6">23S rRNA m2G2445 methyltransferase</fullName>
            <ecNumber evidence="6">2.1.1.173</ecNumber>
        </recommendedName>
        <alternativeName>
            <fullName evidence="6">rRNA (guanine-N(2)-)-methyltransferase RlmL</fullName>
        </alternativeName>
    </domain>
    <domain>
        <recommendedName>
            <fullName evidence="6">23S rRNA m7G2069 methyltransferase</fullName>
            <ecNumber evidence="6">2.1.1.264</ecNumber>
        </recommendedName>
        <alternativeName>
            <fullName evidence="6">rRNA (guanine-N(7)-)-methyltransferase RlmK</fullName>
        </alternativeName>
    </domain>
</protein>
<gene>
    <name evidence="6 9" type="primary">rlmL</name>
    <name evidence="9" type="ORF">MECH1_V1_2660</name>
</gene>
<dbReference type="NCBIfam" id="NF008748">
    <property type="entry name" value="PRK11783.1"/>
    <property type="match status" value="1"/>
</dbReference>
<dbReference type="InterPro" id="IPR029063">
    <property type="entry name" value="SAM-dependent_MTases_sf"/>
</dbReference>
<comment type="catalytic activity">
    <reaction evidence="6">
        <text>guanosine(2069) in 23S rRNA + S-adenosyl-L-methionine = N(2)-methylguanosine(2069) in 23S rRNA + S-adenosyl-L-homocysteine + H(+)</text>
        <dbReference type="Rhea" id="RHEA:43772"/>
        <dbReference type="Rhea" id="RHEA-COMP:10688"/>
        <dbReference type="Rhea" id="RHEA-COMP:10689"/>
        <dbReference type="ChEBI" id="CHEBI:15378"/>
        <dbReference type="ChEBI" id="CHEBI:57856"/>
        <dbReference type="ChEBI" id="CHEBI:59789"/>
        <dbReference type="ChEBI" id="CHEBI:74269"/>
        <dbReference type="ChEBI" id="CHEBI:74481"/>
        <dbReference type="EC" id="2.1.1.264"/>
    </reaction>
</comment>
<evidence type="ECO:0000256" key="6">
    <source>
        <dbReference type="HAMAP-Rule" id="MF_01858"/>
    </source>
</evidence>
<dbReference type="SMART" id="SM00981">
    <property type="entry name" value="THUMP"/>
    <property type="match status" value="1"/>
</dbReference>
<dbReference type="InterPro" id="IPR054170">
    <property type="entry name" value="RlmL_1st"/>
</dbReference>
<dbReference type="PROSITE" id="PS00092">
    <property type="entry name" value="N6_MTASE"/>
    <property type="match status" value="1"/>
</dbReference>
<evidence type="ECO:0000313" key="9">
    <source>
        <dbReference type="EMBL" id="CAL1241436.1"/>
    </source>
</evidence>
<dbReference type="EC" id="2.1.1.173" evidence="6"/>
<dbReference type="InterPro" id="IPR004114">
    <property type="entry name" value="THUMP_dom"/>
</dbReference>
<dbReference type="PROSITE" id="PS51165">
    <property type="entry name" value="THUMP"/>
    <property type="match status" value="1"/>
</dbReference>
<dbReference type="Pfam" id="PF10672">
    <property type="entry name" value="Methyltrans_SAM"/>
    <property type="match status" value="1"/>
</dbReference>
<evidence type="ECO:0000256" key="1">
    <source>
        <dbReference type="ARBA" id="ARBA00022490"/>
    </source>
</evidence>
<evidence type="ECO:0000313" key="10">
    <source>
        <dbReference type="Proteomes" id="UP001497493"/>
    </source>
</evidence>
<keyword evidence="10" id="KW-1185">Reference proteome</keyword>
<dbReference type="InterPro" id="IPR000241">
    <property type="entry name" value="RlmKL-like_Mtase"/>
</dbReference>
<feature type="domain" description="THUMP" evidence="8">
    <location>
        <begin position="46"/>
        <end position="157"/>
    </location>
</feature>
<dbReference type="RefSeq" id="WP_348757955.1">
    <property type="nucleotide sequence ID" value="NZ_OZ026884.1"/>
</dbReference>
<dbReference type="Proteomes" id="UP001497493">
    <property type="component" value="Chromosome"/>
</dbReference>
<evidence type="ECO:0000256" key="4">
    <source>
        <dbReference type="ARBA" id="ARBA00022679"/>
    </source>
</evidence>
<dbReference type="EC" id="2.1.1.264" evidence="6"/>
<dbReference type="PIRSF" id="PIRSF037618">
    <property type="entry name" value="RNA_Mtase_bacteria_prd"/>
    <property type="match status" value="1"/>
</dbReference>
<organism evidence="9 10">
    <name type="scientific">Candidatus Methylocalor cossyra</name>
    <dbReference type="NCBI Taxonomy" id="3108543"/>
    <lineage>
        <taxon>Bacteria</taxon>
        <taxon>Pseudomonadati</taxon>
        <taxon>Pseudomonadota</taxon>
        <taxon>Gammaproteobacteria</taxon>
        <taxon>Methylococcales</taxon>
        <taxon>Methylococcaceae</taxon>
        <taxon>Candidatus Methylocalor</taxon>
    </lineage>
</organism>
<comment type="similarity">
    <text evidence="6">Belongs to the methyltransferase superfamily. RlmKL family.</text>
</comment>
<dbReference type="CDD" id="cd02440">
    <property type="entry name" value="AdoMet_MTases"/>
    <property type="match status" value="1"/>
</dbReference>
<dbReference type="PANTHER" id="PTHR47313:SF1">
    <property type="entry name" value="RIBOSOMAL RNA LARGE SUBUNIT METHYLTRANSFERASE K_L"/>
    <property type="match status" value="1"/>
</dbReference>
<proteinExistence type="inferred from homology"/>
<dbReference type="Pfam" id="PF01170">
    <property type="entry name" value="UPF0020"/>
    <property type="match status" value="1"/>
</dbReference>
<keyword evidence="7" id="KW-0694">RNA-binding</keyword>
<keyword evidence="5 6" id="KW-0949">S-adenosyl-L-methionine</keyword>
<reference evidence="9 10" key="1">
    <citation type="submission" date="2024-04" db="EMBL/GenBank/DDBJ databases">
        <authorList>
            <person name="Cremers G."/>
        </authorList>
    </citation>
    <scope>NUCLEOTIDE SEQUENCE [LARGE SCALE GENOMIC DNA]</scope>
    <source>
        <strain evidence="9">MeCH1-AG</strain>
    </source>
</reference>
<keyword evidence="3 6" id="KW-0489">Methyltransferase</keyword>
<dbReference type="InterPro" id="IPR053943">
    <property type="entry name" value="RlmKL-like_Mtase_CS"/>
</dbReference>
<accession>A0ABM9NLC2</accession>
<evidence type="ECO:0000256" key="5">
    <source>
        <dbReference type="ARBA" id="ARBA00022691"/>
    </source>
</evidence>
<comment type="function">
    <text evidence="6">Specifically methylates the guanine in position 2445 (m2G2445) and the guanine in position 2069 (m7G2069) of 23S rRNA.</text>
</comment>
<keyword evidence="2 6" id="KW-0698">rRNA processing</keyword>
<dbReference type="SUPFAM" id="SSF53335">
    <property type="entry name" value="S-adenosyl-L-methionine-dependent methyltransferases"/>
    <property type="match status" value="2"/>
</dbReference>
<dbReference type="InterPro" id="IPR019614">
    <property type="entry name" value="SAM-dep_methyl-trfase"/>
</dbReference>
<evidence type="ECO:0000259" key="8">
    <source>
        <dbReference type="PROSITE" id="PS51165"/>
    </source>
</evidence>
<dbReference type="PROSITE" id="PS01261">
    <property type="entry name" value="UPF0020"/>
    <property type="match status" value="1"/>
</dbReference>
<dbReference type="Gene3D" id="3.40.50.150">
    <property type="entry name" value="Vaccinia Virus protein VP39"/>
    <property type="match status" value="2"/>
</dbReference>
<dbReference type="Gene3D" id="3.30.750.80">
    <property type="entry name" value="RNA methyltransferase domain (HRMD) like"/>
    <property type="match status" value="1"/>
</dbReference>
<evidence type="ECO:0000256" key="3">
    <source>
        <dbReference type="ARBA" id="ARBA00022603"/>
    </source>
</evidence>
<dbReference type="Pfam" id="PF02926">
    <property type="entry name" value="THUMP"/>
    <property type="match status" value="1"/>
</dbReference>
<evidence type="ECO:0000256" key="7">
    <source>
        <dbReference type="PROSITE-ProRule" id="PRU00529"/>
    </source>
</evidence>
<dbReference type="EMBL" id="OZ026884">
    <property type="protein sequence ID" value="CAL1241436.1"/>
    <property type="molecule type" value="Genomic_DNA"/>
</dbReference>
<dbReference type="InterPro" id="IPR002052">
    <property type="entry name" value="DNA_methylase_N6_adenine_CS"/>
</dbReference>
<sequence>MSTEPRFFATAPLGLTALLAAELRALGATEVRAGPAGVAFGGPLAVAYRACLWSRLANRILLPIARFAAPDPEALYAGIRSIDWSAQLAPGATLAVDFISSHSAITHTLFGAQKVKDAIVDHCRAHQGWRPSVDLKQPDVRVNVHLERDRATVSIDLSGDSLHRRGYRMEGGPAPLKENLAAAILLRAGWPEVALAGGAFIDPMCGSGTLPIEAALLAADWAPGLLRSQFGLFGWRGHDPALWQDLVAEARERAAAGLARLPMIAGYDRDPEAVRHARANLARAGLEGRVRVERKAVDEIHPCHGSGLLVANPPYGQRLGSEDRLESLYRTLGSTLKTRFRGWRASVFTGTPELASQLGLRPVRRYVLYNGALPCTLFNFELKREPVPGTDGPAAEPESAKWRPVPPVDLESGGARMFANRLRKNLKHLGRWARHHGIACYRVYDADLPDYAVAIDLYAGEARWAHVQEYAAPPTIDPGKAEQRLREAVAAVSAVLEIPPAQVFVKVRRRQKGKAQYQKLGASGRFHVVEEGGLRFWVNFEDYLDTGLFLDHRLTRALLRERVRGRRFLNLFGYTGTATVYAAAGGACATTTVDLSRTYLEWARRNLELNGLASDRHRLVQADCRAWLEEALRSHERYHAIFVDPPTFSTSKRMIGTFDVQRDHVELIRRCAELLTADGWLLFSTHHRRFRLDAEALADLRPEDLSRRTLPRDFARNPHIHACWEFHPSRCGPGVNPAAIGVNSATVGCSRVSSA</sequence>
<dbReference type="PANTHER" id="PTHR47313">
    <property type="entry name" value="RIBOSOMAL RNA LARGE SUBUNIT METHYLTRANSFERASE K/L"/>
    <property type="match status" value="1"/>
</dbReference>
<dbReference type="Gene3D" id="3.30.2130.30">
    <property type="match status" value="1"/>
</dbReference>
<name>A0ABM9NLC2_9GAMM</name>
<keyword evidence="4 6" id="KW-0808">Transferase</keyword>
<comment type="catalytic activity">
    <reaction evidence="6">
        <text>guanosine(2445) in 23S rRNA + S-adenosyl-L-methionine = N(2)-methylguanosine(2445) in 23S rRNA + S-adenosyl-L-homocysteine + H(+)</text>
        <dbReference type="Rhea" id="RHEA:42740"/>
        <dbReference type="Rhea" id="RHEA-COMP:10215"/>
        <dbReference type="Rhea" id="RHEA-COMP:10216"/>
        <dbReference type="ChEBI" id="CHEBI:15378"/>
        <dbReference type="ChEBI" id="CHEBI:57856"/>
        <dbReference type="ChEBI" id="CHEBI:59789"/>
        <dbReference type="ChEBI" id="CHEBI:74269"/>
        <dbReference type="ChEBI" id="CHEBI:74481"/>
        <dbReference type="EC" id="2.1.1.173"/>
    </reaction>
</comment>
<keyword evidence="1 6" id="KW-0963">Cytoplasm</keyword>
<comment type="subcellular location">
    <subcellularLocation>
        <location evidence="6">Cytoplasm</location>
    </subcellularLocation>
</comment>
<dbReference type="CDD" id="cd11715">
    <property type="entry name" value="THUMP_AdoMetMT"/>
    <property type="match status" value="1"/>
</dbReference>
<dbReference type="HAMAP" id="MF_01858">
    <property type="entry name" value="23SrRNA_methyltr_KL"/>
    <property type="match status" value="1"/>
</dbReference>
<dbReference type="GO" id="GO:0052915">
    <property type="term" value="F:23S rRNA (guanine(2445)-N(2))-methyltransferase activity"/>
    <property type="evidence" value="ECO:0007669"/>
    <property type="project" value="UniProtKB-EC"/>
</dbReference>
<dbReference type="InterPro" id="IPR017244">
    <property type="entry name" value="23SrRNA_methyltr_KL"/>
</dbReference>
<dbReference type="Pfam" id="PF22020">
    <property type="entry name" value="RlmL_1st"/>
    <property type="match status" value="1"/>
</dbReference>
<evidence type="ECO:0000256" key="2">
    <source>
        <dbReference type="ARBA" id="ARBA00022552"/>
    </source>
</evidence>